<dbReference type="PROSITE" id="PS51257">
    <property type="entry name" value="PROKAR_LIPOPROTEIN"/>
    <property type="match status" value="1"/>
</dbReference>
<dbReference type="OrthoDB" id="2053349at2"/>
<keyword evidence="3" id="KW-1185">Reference proteome</keyword>
<evidence type="ECO:0000313" key="2">
    <source>
        <dbReference type="EMBL" id="SHM65857.1"/>
    </source>
</evidence>
<dbReference type="STRING" id="1120996.SAMN02746066_02777"/>
<dbReference type="Gene3D" id="2.60.120.260">
    <property type="entry name" value="Galactose-binding domain-like"/>
    <property type="match status" value="1"/>
</dbReference>
<evidence type="ECO:0000313" key="3">
    <source>
        <dbReference type="Proteomes" id="UP000184038"/>
    </source>
</evidence>
<feature type="chain" id="PRO_5039143588" evidence="1">
    <location>
        <begin position="19"/>
        <end position="191"/>
    </location>
</feature>
<organism evidence="2 3">
    <name type="scientific">Anaerosporobacter mobilis DSM 15930</name>
    <dbReference type="NCBI Taxonomy" id="1120996"/>
    <lineage>
        <taxon>Bacteria</taxon>
        <taxon>Bacillati</taxon>
        <taxon>Bacillota</taxon>
        <taxon>Clostridia</taxon>
        <taxon>Lachnospirales</taxon>
        <taxon>Lachnospiraceae</taxon>
        <taxon>Anaerosporobacter</taxon>
    </lineage>
</organism>
<evidence type="ECO:0000256" key="1">
    <source>
        <dbReference type="SAM" id="SignalP"/>
    </source>
</evidence>
<sequence length="191" mass="20415">MKKVVVMGFVFMMCVAMVGCKKENSSKESKQTGSGGAAAVADESGNYVVNGDFETEDLSAWTITNVEDVTEDLGWYDRETDATSGKGSLHFYSSGNVAFTVEQKLTGLPEGKYTLSCNIQGDGAVDPDIYLYAIVNGQTFKAETSLVGYTTWSTPVLDELNITDGDITLGIAVNNGPGGWGTIDDFSLIQQ</sequence>
<name>A0A1M7KKF6_9FIRM</name>
<feature type="signal peptide" evidence="1">
    <location>
        <begin position="1"/>
        <end position="18"/>
    </location>
</feature>
<protein>
    <submittedName>
        <fullName evidence="2">Arabinogalactan endo-1,4-beta-galactosidase</fullName>
    </submittedName>
</protein>
<keyword evidence="1" id="KW-0732">Signal</keyword>
<proteinExistence type="predicted"/>
<dbReference type="RefSeq" id="WP_073288711.1">
    <property type="nucleotide sequence ID" value="NZ_FRCP01000014.1"/>
</dbReference>
<dbReference type="EMBL" id="FRCP01000014">
    <property type="protein sequence ID" value="SHM65857.1"/>
    <property type="molecule type" value="Genomic_DNA"/>
</dbReference>
<dbReference type="Proteomes" id="UP000184038">
    <property type="component" value="Unassembled WGS sequence"/>
</dbReference>
<gene>
    <name evidence="2" type="ORF">SAMN02746066_02777</name>
</gene>
<dbReference type="AlphaFoldDB" id="A0A1M7KKF6"/>
<accession>A0A1M7KKF6</accession>
<reference evidence="2 3" key="1">
    <citation type="submission" date="2016-11" db="EMBL/GenBank/DDBJ databases">
        <authorList>
            <person name="Jaros S."/>
            <person name="Januszkiewicz K."/>
            <person name="Wedrychowicz H."/>
        </authorList>
    </citation>
    <scope>NUCLEOTIDE SEQUENCE [LARGE SCALE GENOMIC DNA]</scope>
    <source>
        <strain evidence="2 3">DSM 15930</strain>
    </source>
</reference>